<accession>A0A975GRM8</accession>
<dbReference type="EMBL" id="CP061800">
    <property type="protein sequence ID" value="QTA90163.1"/>
    <property type="molecule type" value="Genomic_DNA"/>
</dbReference>
<name>A0A975GRM8_9BACT</name>
<keyword evidence="2" id="KW-1185">Reference proteome</keyword>
<dbReference type="Proteomes" id="UP000663722">
    <property type="component" value="Chromosome"/>
</dbReference>
<dbReference type="KEGG" id="dmm:dnm_062240"/>
<evidence type="ECO:0000313" key="1">
    <source>
        <dbReference type="EMBL" id="QTA90163.1"/>
    </source>
</evidence>
<protein>
    <submittedName>
        <fullName evidence="1">Uncharacterized protein</fullName>
    </submittedName>
</protein>
<gene>
    <name evidence="1" type="ORF">dnm_062240</name>
</gene>
<organism evidence="1 2">
    <name type="scientific">Desulfonema magnum</name>
    <dbReference type="NCBI Taxonomy" id="45655"/>
    <lineage>
        <taxon>Bacteria</taxon>
        <taxon>Pseudomonadati</taxon>
        <taxon>Thermodesulfobacteriota</taxon>
        <taxon>Desulfobacteria</taxon>
        <taxon>Desulfobacterales</taxon>
        <taxon>Desulfococcaceae</taxon>
        <taxon>Desulfonema</taxon>
    </lineage>
</organism>
<sequence length="59" mass="6901">MGEAKRNPPYADVRWVPLRFTHPTFSTFFRTGYIIYLEFPKLVTGIKIPCLKIITKLSQ</sequence>
<reference evidence="1" key="1">
    <citation type="journal article" date="2021" name="Microb. Physiol.">
        <title>Proteogenomic Insights into the Physiology of Marine, Sulfate-Reducing, Filamentous Desulfonema limicola and Desulfonema magnum.</title>
        <authorList>
            <person name="Schnaars V."/>
            <person name="Wohlbrand L."/>
            <person name="Scheve S."/>
            <person name="Hinrichs C."/>
            <person name="Reinhardt R."/>
            <person name="Rabus R."/>
        </authorList>
    </citation>
    <scope>NUCLEOTIDE SEQUENCE</scope>
    <source>
        <strain evidence="1">4be13</strain>
    </source>
</reference>
<evidence type="ECO:0000313" key="2">
    <source>
        <dbReference type="Proteomes" id="UP000663722"/>
    </source>
</evidence>
<dbReference type="AlphaFoldDB" id="A0A975GRM8"/>
<proteinExistence type="predicted"/>